<evidence type="ECO:0000313" key="3">
    <source>
        <dbReference type="Proteomes" id="UP000622687"/>
    </source>
</evidence>
<keyword evidence="1" id="KW-0472">Membrane</keyword>
<evidence type="ECO:0000256" key="1">
    <source>
        <dbReference type="SAM" id="Phobius"/>
    </source>
</evidence>
<comment type="caution">
    <text evidence="2">The sequence shown here is derived from an EMBL/GenBank/DDBJ whole genome shotgun (WGS) entry which is preliminary data.</text>
</comment>
<dbReference type="Proteomes" id="UP000622687">
    <property type="component" value="Unassembled WGS sequence"/>
</dbReference>
<dbReference type="EMBL" id="JAEEGB010000037">
    <property type="protein sequence ID" value="MBI6874942.1"/>
    <property type="molecule type" value="Genomic_DNA"/>
</dbReference>
<feature type="transmembrane region" description="Helical" evidence="1">
    <location>
        <begin position="45"/>
        <end position="63"/>
    </location>
</feature>
<protein>
    <recommendedName>
        <fullName evidence="4">DUF5673 domain-containing protein</fullName>
    </recommendedName>
</protein>
<sequence length="167" mass="19699">MGFEELLKIALIVASVIQFFLSFIKGRSINKEYGDKLFILNLGYAKRRFLALLFIGLIAYFIYVIITGYFTMLGIFIVVYFLLSIYDFSKLKIITSTGIGQKSFYSNSYYNFTDWSSIVEWNWSKDKEDLLIFKIRKNEKIQTKDWIVSTSEREAINELFEKYIDKV</sequence>
<evidence type="ECO:0008006" key="4">
    <source>
        <dbReference type="Google" id="ProtNLM"/>
    </source>
</evidence>
<gene>
    <name evidence="2" type="ORF">I6U51_19925</name>
</gene>
<dbReference type="RefSeq" id="WP_211144316.1">
    <property type="nucleotide sequence ID" value="NZ_JAEEGB010000037.1"/>
</dbReference>
<organism evidence="2 3">
    <name type="scientific">Clostridium aciditolerans</name>
    <dbReference type="NCBI Taxonomy" id="339861"/>
    <lineage>
        <taxon>Bacteria</taxon>
        <taxon>Bacillati</taxon>
        <taxon>Bacillota</taxon>
        <taxon>Clostridia</taxon>
        <taxon>Eubacteriales</taxon>
        <taxon>Clostridiaceae</taxon>
        <taxon>Clostridium</taxon>
    </lineage>
</organism>
<accession>A0A934I186</accession>
<keyword evidence="3" id="KW-1185">Reference proteome</keyword>
<feature type="transmembrane region" description="Helical" evidence="1">
    <location>
        <begin position="6"/>
        <end position="24"/>
    </location>
</feature>
<name>A0A934I186_9CLOT</name>
<keyword evidence="1" id="KW-0812">Transmembrane</keyword>
<proteinExistence type="predicted"/>
<evidence type="ECO:0000313" key="2">
    <source>
        <dbReference type="EMBL" id="MBI6874942.1"/>
    </source>
</evidence>
<dbReference type="AlphaFoldDB" id="A0A934I186"/>
<reference evidence="2" key="1">
    <citation type="submission" date="2020-12" db="EMBL/GenBank/DDBJ databases">
        <title>Clostridium thailandense sp. nov., a novel acetogenic bacterium isolated from peat land soil in Thailand.</title>
        <authorList>
            <person name="Chaikitkaew S."/>
            <person name="Birkeland N.K."/>
        </authorList>
    </citation>
    <scope>NUCLEOTIDE SEQUENCE</scope>
    <source>
        <strain evidence="2">DSM 17425</strain>
    </source>
</reference>
<keyword evidence="1" id="KW-1133">Transmembrane helix</keyword>